<accession>A0A7W3SQH9</accession>
<dbReference type="NCBIfam" id="TIGR02532">
    <property type="entry name" value="IV_pilin_GFxxxE"/>
    <property type="match status" value="1"/>
</dbReference>
<evidence type="ECO:0000313" key="5">
    <source>
        <dbReference type="Proteomes" id="UP000567067"/>
    </source>
</evidence>
<dbReference type="GO" id="GO:0030420">
    <property type="term" value="P:establishment of competence for transformation"/>
    <property type="evidence" value="ECO:0007669"/>
    <property type="project" value="UniProtKB-KW"/>
</dbReference>
<keyword evidence="5" id="KW-1185">Reference proteome</keyword>
<dbReference type="RefSeq" id="WP_182534308.1">
    <property type="nucleotide sequence ID" value="NZ_JACJIP010000003.1"/>
</dbReference>
<evidence type="ECO:0000256" key="1">
    <source>
        <dbReference type="ARBA" id="ARBA00004241"/>
    </source>
</evidence>
<keyword evidence="3" id="KW-1133">Transmembrane helix</keyword>
<comment type="subcellular location">
    <subcellularLocation>
        <location evidence="1">Cell surface</location>
    </subcellularLocation>
</comment>
<dbReference type="EMBL" id="JACJIP010000003">
    <property type="protein sequence ID" value="MBA9084234.1"/>
    <property type="molecule type" value="Genomic_DNA"/>
</dbReference>
<evidence type="ECO:0000313" key="4">
    <source>
        <dbReference type="EMBL" id="MBA9084234.1"/>
    </source>
</evidence>
<reference evidence="4 5" key="1">
    <citation type="submission" date="2020-08" db="EMBL/GenBank/DDBJ databases">
        <title>Genomic Encyclopedia of Type Strains, Phase III (KMG-III): the genomes of soil and plant-associated and newly described type strains.</title>
        <authorList>
            <person name="Whitman W."/>
        </authorList>
    </citation>
    <scope>NUCLEOTIDE SEQUENCE [LARGE SCALE GENOMIC DNA]</scope>
    <source>
        <strain evidence="4 5">CECT 8693</strain>
    </source>
</reference>
<sequence length="182" mass="19937">MRESVNRKDTEKGYTLVELIAAITLVSLIAGVIFTAITFGINSYQKIQIENELRDEADLVMSTVINELYTFAPERIERIDDGGNQGIKLIPGTGGTKKIYIQNDGSSSKGKLIIDTDEFEIRSNIIVDVSDTPQASNITLECSSTSMYPNECSTGMINIKLSLSQDQGGHTSQLTLDSKFGF</sequence>
<proteinExistence type="predicted"/>
<keyword evidence="3" id="KW-0472">Membrane</keyword>
<keyword evidence="2" id="KW-0178">Competence</keyword>
<dbReference type="Proteomes" id="UP000567067">
    <property type="component" value="Unassembled WGS sequence"/>
</dbReference>
<dbReference type="InterPro" id="IPR012902">
    <property type="entry name" value="N_methyl_site"/>
</dbReference>
<dbReference type="AlphaFoldDB" id="A0A7W3SQH9"/>
<dbReference type="Pfam" id="PF07963">
    <property type="entry name" value="N_methyl"/>
    <property type="match status" value="1"/>
</dbReference>
<feature type="transmembrane region" description="Helical" evidence="3">
    <location>
        <begin position="20"/>
        <end position="41"/>
    </location>
</feature>
<dbReference type="GO" id="GO:0009986">
    <property type="term" value="C:cell surface"/>
    <property type="evidence" value="ECO:0007669"/>
    <property type="project" value="UniProtKB-SubCell"/>
</dbReference>
<comment type="caution">
    <text evidence="4">The sequence shown here is derived from an EMBL/GenBank/DDBJ whole genome shotgun (WGS) entry which is preliminary data.</text>
</comment>
<keyword evidence="3" id="KW-0812">Transmembrane</keyword>
<gene>
    <name evidence="4" type="ORF">FHR92_000688</name>
</gene>
<protein>
    <submittedName>
        <fullName evidence="4">Prepilin-type N-terminal cleavage/methylation domain-containing protein</fullName>
    </submittedName>
</protein>
<organism evidence="4 5">
    <name type="scientific">Fontibacillus solani</name>
    <dbReference type="NCBI Taxonomy" id="1572857"/>
    <lineage>
        <taxon>Bacteria</taxon>
        <taxon>Bacillati</taxon>
        <taxon>Bacillota</taxon>
        <taxon>Bacilli</taxon>
        <taxon>Bacillales</taxon>
        <taxon>Paenibacillaceae</taxon>
        <taxon>Fontibacillus</taxon>
    </lineage>
</organism>
<evidence type="ECO:0000256" key="2">
    <source>
        <dbReference type="ARBA" id="ARBA00023287"/>
    </source>
</evidence>
<dbReference type="PROSITE" id="PS00409">
    <property type="entry name" value="PROKAR_NTER_METHYL"/>
    <property type="match status" value="1"/>
</dbReference>
<name>A0A7W3SQH9_9BACL</name>
<evidence type="ECO:0000256" key="3">
    <source>
        <dbReference type="SAM" id="Phobius"/>
    </source>
</evidence>